<sequence>MTGYPNPMAAAAIAGRRQASAAAHQFTSALVAAEVELPDPVEGFRITPTGTVLVQLRPLLPTELLLLALALGPTDQDSPT</sequence>
<evidence type="ECO:0000313" key="1">
    <source>
        <dbReference type="EMBL" id="PYC88475.1"/>
    </source>
</evidence>
<gene>
    <name evidence="1" type="ORF">C7C46_00250</name>
</gene>
<reference evidence="1 2" key="1">
    <citation type="submission" date="2018-03" db="EMBL/GenBank/DDBJ databases">
        <title>Bioinformatic expansion and discovery of thiopeptide antibiotics.</title>
        <authorList>
            <person name="Schwalen C.J."/>
            <person name="Hudson G.A."/>
            <person name="Mitchell D.A."/>
        </authorList>
    </citation>
    <scope>NUCLEOTIDE SEQUENCE [LARGE SCALE GENOMIC DNA]</scope>
    <source>
        <strain evidence="1 2">ATCC 21389</strain>
    </source>
</reference>
<protein>
    <submittedName>
        <fullName evidence="1">Uncharacterized protein</fullName>
    </submittedName>
</protein>
<dbReference type="EMBL" id="PYBW01000002">
    <property type="protein sequence ID" value="PYC88475.1"/>
    <property type="molecule type" value="Genomic_DNA"/>
</dbReference>
<keyword evidence="2" id="KW-1185">Reference proteome</keyword>
<comment type="caution">
    <text evidence="1">The sequence shown here is derived from an EMBL/GenBank/DDBJ whole genome shotgun (WGS) entry which is preliminary data.</text>
</comment>
<accession>A0A2V4PTE4</accession>
<organism evidence="1 2">
    <name type="scientific">Streptomyces tateyamensis</name>
    <dbReference type="NCBI Taxonomy" id="565073"/>
    <lineage>
        <taxon>Bacteria</taxon>
        <taxon>Bacillati</taxon>
        <taxon>Actinomycetota</taxon>
        <taxon>Actinomycetes</taxon>
        <taxon>Kitasatosporales</taxon>
        <taxon>Streptomycetaceae</taxon>
        <taxon>Streptomyces</taxon>
    </lineage>
</organism>
<name>A0A2V4PTE4_9ACTN</name>
<evidence type="ECO:0000313" key="2">
    <source>
        <dbReference type="Proteomes" id="UP000248039"/>
    </source>
</evidence>
<dbReference type="AlphaFoldDB" id="A0A2V4PTE4"/>
<proteinExistence type="predicted"/>
<dbReference type="RefSeq" id="WP_110664470.1">
    <property type="nucleotide sequence ID" value="NZ_PYBW01000002.1"/>
</dbReference>
<dbReference type="Proteomes" id="UP000248039">
    <property type="component" value="Unassembled WGS sequence"/>
</dbReference>